<evidence type="ECO:0000256" key="3">
    <source>
        <dbReference type="ARBA" id="ARBA00022692"/>
    </source>
</evidence>
<evidence type="ECO:0000256" key="5">
    <source>
        <dbReference type="ARBA" id="ARBA00023136"/>
    </source>
</evidence>
<dbReference type="CDD" id="cd03127">
    <property type="entry name" value="tetraspanin_LEL"/>
    <property type="match status" value="1"/>
</dbReference>
<feature type="transmembrane region" description="Helical" evidence="6">
    <location>
        <begin position="92"/>
        <end position="116"/>
    </location>
</feature>
<comment type="similarity">
    <text evidence="2 6">Belongs to the tetraspanin (TM4SF) family.</text>
</comment>
<dbReference type="InterPro" id="IPR018499">
    <property type="entry name" value="Tetraspanin/Peripherin"/>
</dbReference>
<feature type="transmembrane region" description="Helical" evidence="6">
    <location>
        <begin position="65"/>
        <end position="86"/>
    </location>
</feature>
<feature type="transmembrane region" description="Helical" evidence="6">
    <location>
        <begin position="12"/>
        <end position="36"/>
    </location>
</feature>
<evidence type="ECO:0000256" key="2">
    <source>
        <dbReference type="ARBA" id="ARBA00006840"/>
    </source>
</evidence>
<dbReference type="RefSeq" id="XP_014666117.1">
    <property type="nucleotide sequence ID" value="XM_014810631.1"/>
</dbReference>
<organism evidence="7 8">
    <name type="scientific">Priapulus caudatus</name>
    <name type="common">Priapulid worm</name>
    <dbReference type="NCBI Taxonomy" id="37621"/>
    <lineage>
        <taxon>Eukaryota</taxon>
        <taxon>Metazoa</taxon>
        <taxon>Ecdysozoa</taxon>
        <taxon>Scalidophora</taxon>
        <taxon>Priapulida</taxon>
        <taxon>Priapulimorpha</taxon>
        <taxon>Priapulimorphida</taxon>
        <taxon>Priapulidae</taxon>
        <taxon>Priapulus</taxon>
    </lineage>
</organism>
<dbReference type="PIRSF" id="PIRSF002419">
    <property type="entry name" value="Tetraspanin"/>
    <property type="match status" value="1"/>
</dbReference>
<protein>
    <recommendedName>
        <fullName evidence="6">Tetraspanin</fullName>
    </recommendedName>
</protein>
<dbReference type="Pfam" id="PF00335">
    <property type="entry name" value="Tetraspanin"/>
    <property type="match status" value="1"/>
</dbReference>
<proteinExistence type="inferred from homology"/>
<gene>
    <name evidence="8" type="primary">LOC106808074</name>
</gene>
<dbReference type="PRINTS" id="PR00259">
    <property type="entry name" value="TMFOUR"/>
</dbReference>
<dbReference type="PANTHER" id="PTHR19282">
    <property type="entry name" value="TETRASPANIN"/>
    <property type="match status" value="1"/>
</dbReference>
<name>A0ABM1E1P6_PRICU</name>
<evidence type="ECO:0000256" key="4">
    <source>
        <dbReference type="ARBA" id="ARBA00022989"/>
    </source>
</evidence>
<feature type="transmembrane region" description="Helical" evidence="6">
    <location>
        <begin position="205"/>
        <end position="231"/>
    </location>
</feature>
<dbReference type="GeneID" id="106808074"/>
<keyword evidence="3 6" id="KW-0812">Transmembrane</keyword>
<dbReference type="SUPFAM" id="SSF48652">
    <property type="entry name" value="Tetraspanin"/>
    <property type="match status" value="1"/>
</dbReference>
<evidence type="ECO:0000313" key="8">
    <source>
        <dbReference type="RefSeq" id="XP_014666117.1"/>
    </source>
</evidence>
<keyword evidence="5 6" id="KW-0472">Membrane</keyword>
<comment type="subcellular location">
    <subcellularLocation>
        <location evidence="1 6">Membrane</location>
        <topology evidence="1 6">Multi-pass membrane protein</topology>
    </subcellularLocation>
</comment>
<sequence length="238" mass="27008">MAVEGTFKLMKYLLLVFTFCFWMTAIAMTTVGLWFIGDIRFLEFIKYISAVEGSPDLWSMRASGILMLVLGICGLVIGFFGCLGSFKENKFLLSTFFVLVSFLLLGVIAVTVWALISRAKMYELLYAEIDRYVNLYYTPGYDDIHFTLDHLQQFSRCCGANGTVDYAVRNVEIPKSCINGYTGERYLSGCSEEIMNRYRRHFGMLISLGTMVIAELMVGLMCTLCLCSSISEQDDKFR</sequence>
<keyword evidence="7" id="KW-1185">Reference proteome</keyword>
<dbReference type="PANTHER" id="PTHR19282:SF544">
    <property type="entry name" value="TETRASPANIN"/>
    <property type="match status" value="1"/>
</dbReference>
<dbReference type="Proteomes" id="UP000695022">
    <property type="component" value="Unplaced"/>
</dbReference>
<dbReference type="InterPro" id="IPR008952">
    <property type="entry name" value="Tetraspanin_EC2_sf"/>
</dbReference>
<dbReference type="InterPro" id="IPR018503">
    <property type="entry name" value="Tetraspanin_CS"/>
</dbReference>
<accession>A0ABM1E1P6</accession>
<keyword evidence="4 6" id="KW-1133">Transmembrane helix</keyword>
<reference evidence="8" key="1">
    <citation type="submission" date="2025-08" db="UniProtKB">
        <authorList>
            <consortium name="RefSeq"/>
        </authorList>
    </citation>
    <scope>IDENTIFICATION</scope>
</reference>
<dbReference type="PROSITE" id="PS00421">
    <property type="entry name" value="TM4_1"/>
    <property type="match status" value="1"/>
</dbReference>
<evidence type="ECO:0000256" key="1">
    <source>
        <dbReference type="ARBA" id="ARBA00004141"/>
    </source>
</evidence>
<dbReference type="Gene3D" id="1.10.1450.10">
    <property type="entry name" value="Tetraspanin"/>
    <property type="match status" value="1"/>
</dbReference>
<evidence type="ECO:0000256" key="6">
    <source>
        <dbReference type="RuleBase" id="RU361218"/>
    </source>
</evidence>
<dbReference type="InterPro" id="IPR000301">
    <property type="entry name" value="Tetraspanin_animals"/>
</dbReference>
<evidence type="ECO:0000313" key="7">
    <source>
        <dbReference type="Proteomes" id="UP000695022"/>
    </source>
</evidence>